<reference evidence="6 7" key="1">
    <citation type="submission" date="2024-01" db="EMBL/GenBank/DDBJ databases">
        <title>Pseudocitrobacter sp. Endophytic strain Cyp-38L.</title>
        <authorList>
            <person name="Amer M.A."/>
            <person name="Hamed S.M."/>
        </authorList>
    </citation>
    <scope>NUCLEOTIDE SEQUENCE [LARGE SCALE GENOMIC DNA]</scope>
    <source>
        <strain evidence="6 7">Cyp38S</strain>
    </source>
</reference>
<dbReference type="Pfam" id="PF00126">
    <property type="entry name" value="HTH_1"/>
    <property type="match status" value="1"/>
</dbReference>
<evidence type="ECO:0000259" key="5">
    <source>
        <dbReference type="PROSITE" id="PS50931"/>
    </source>
</evidence>
<keyword evidence="2" id="KW-0805">Transcription regulation</keyword>
<dbReference type="PROSITE" id="PS50931">
    <property type="entry name" value="HTH_LYSR"/>
    <property type="match status" value="1"/>
</dbReference>
<name>A0ABV0HGU6_9ENTR</name>
<dbReference type="Pfam" id="PF03466">
    <property type="entry name" value="LysR_substrate"/>
    <property type="match status" value="1"/>
</dbReference>
<dbReference type="InterPro" id="IPR000847">
    <property type="entry name" value="LysR_HTH_N"/>
</dbReference>
<dbReference type="InterPro" id="IPR036388">
    <property type="entry name" value="WH-like_DNA-bd_sf"/>
</dbReference>
<dbReference type="RefSeq" id="WP_347793741.1">
    <property type="nucleotide sequence ID" value="NZ_JAYMYY010000001.1"/>
</dbReference>
<proteinExistence type="inferred from homology"/>
<sequence length="312" mass="34825">MKANIADFATFLAVARHQSFRGAADALGLSPSAISHAIKQLEQRLKIRLFNRTTRSVALTEAGRSLYERLRPAFEDIQTMLDEVNNFRETPSGTLRFNAARIAARVFLMPLLTKFTRRYPDIKIEVSSDDRLVDIVAEGFDAGIRLGAIVEQDMIAVPIGPPIRLTVVATPAHFARFGRPEHPRDLLQHPCVVFRYPSGRPYHWEFHGPEGQLDVATTGNITVDDIDAELDAVLMGAGVGYLLNEQVDEHLKSGRLESVLEEWLPARPGFQLYYPNRHYMSCGLRAFLDFIKQPDNDEINGPNNQACATGVG</sequence>
<feature type="domain" description="HTH lysR-type" evidence="5">
    <location>
        <begin position="1"/>
        <end position="60"/>
    </location>
</feature>
<dbReference type="Gene3D" id="3.40.190.290">
    <property type="match status" value="1"/>
</dbReference>
<dbReference type="Gene3D" id="1.10.10.10">
    <property type="entry name" value="Winged helix-like DNA-binding domain superfamily/Winged helix DNA-binding domain"/>
    <property type="match status" value="1"/>
</dbReference>
<comment type="similarity">
    <text evidence="1">Belongs to the LysR transcriptional regulatory family.</text>
</comment>
<keyword evidence="4" id="KW-0804">Transcription</keyword>
<accession>A0ABV0HGU6</accession>
<organism evidence="6 7">
    <name type="scientific">Pseudocitrobacter cyperus</name>
    <dbReference type="NCBI Taxonomy" id="3112843"/>
    <lineage>
        <taxon>Bacteria</taxon>
        <taxon>Pseudomonadati</taxon>
        <taxon>Pseudomonadota</taxon>
        <taxon>Gammaproteobacteria</taxon>
        <taxon>Enterobacterales</taxon>
        <taxon>Enterobacteriaceae</taxon>
        <taxon>Pseudocitrobacter</taxon>
    </lineage>
</organism>
<dbReference type="SUPFAM" id="SSF53850">
    <property type="entry name" value="Periplasmic binding protein-like II"/>
    <property type="match status" value="1"/>
</dbReference>
<dbReference type="PANTHER" id="PTHR30537:SF1">
    <property type="entry name" value="HTH-TYPE TRANSCRIPTIONAL REGULATOR PGRR"/>
    <property type="match status" value="1"/>
</dbReference>
<evidence type="ECO:0000256" key="4">
    <source>
        <dbReference type="ARBA" id="ARBA00023163"/>
    </source>
</evidence>
<evidence type="ECO:0000256" key="2">
    <source>
        <dbReference type="ARBA" id="ARBA00023015"/>
    </source>
</evidence>
<evidence type="ECO:0000313" key="7">
    <source>
        <dbReference type="Proteomes" id="UP001444146"/>
    </source>
</evidence>
<dbReference type="InterPro" id="IPR036390">
    <property type="entry name" value="WH_DNA-bd_sf"/>
</dbReference>
<comment type="caution">
    <text evidence="6">The sequence shown here is derived from an EMBL/GenBank/DDBJ whole genome shotgun (WGS) entry which is preliminary data.</text>
</comment>
<dbReference type="SUPFAM" id="SSF46785">
    <property type="entry name" value="Winged helix' DNA-binding domain"/>
    <property type="match status" value="1"/>
</dbReference>
<evidence type="ECO:0000256" key="3">
    <source>
        <dbReference type="ARBA" id="ARBA00023125"/>
    </source>
</evidence>
<protein>
    <submittedName>
        <fullName evidence="6">LysR family transcriptional regulator</fullName>
    </submittedName>
</protein>
<evidence type="ECO:0000256" key="1">
    <source>
        <dbReference type="ARBA" id="ARBA00009437"/>
    </source>
</evidence>
<evidence type="ECO:0000313" key="6">
    <source>
        <dbReference type="EMBL" id="MEO3989236.1"/>
    </source>
</evidence>
<keyword evidence="7" id="KW-1185">Reference proteome</keyword>
<dbReference type="EMBL" id="JAYMYY010000001">
    <property type="protein sequence ID" value="MEO3989236.1"/>
    <property type="molecule type" value="Genomic_DNA"/>
</dbReference>
<dbReference type="CDD" id="cd08474">
    <property type="entry name" value="PBP2_CrgA_like_5"/>
    <property type="match status" value="1"/>
</dbReference>
<dbReference type="Proteomes" id="UP001444146">
    <property type="component" value="Unassembled WGS sequence"/>
</dbReference>
<dbReference type="PANTHER" id="PTHR30537">
    <property type="entry name" value="HTH-TYPE TRANSCRIPTIONAL REGULATOR"/>
    <property type="match status" value="1"/>
</dbReference>
<gene>
    <name evidence="6" type="ORF">VSR74_05285</name>
</gene>
<keyword evidence="3" id="KW-0238">DNA-binding</keyword>
<dbReference type="InterPro" id="IPR058163">
    <property type="entry name" value="LysR-type_TF_proteobact-type"/>
</dbReference>
<dbReference type="InterPro" id="IPR005119">
    <property type="entry name" value="LysR_subst-bd"/>
</dbReference>